<dbReference type="AlphaFoldDB" id="A0A0F3PVV2"/>
<dbReference type="Proteomes" id="UP000033622">
    <property type="component" value="Unassembled WGS sequence"/>
</dbReference>
<dbReference type="EMBL" id="LAOF01000001">
    <property type="protein sequence ID" value="KJV84117.1"/>
    <property type="molecule type" value="Genomic_DNA"/>
</dbReference>
<protein>
    <submittedName>
        <fullName evidence="1">Uncharacterized protein</fullName>
    </submittedName>
</protein>
<evidence type="ECO:0000313" key="1">
    <source>
        <dbReference type="EMBL" id="KJV84117.1"/>
    </source>
</evidence>
<dbReference type="PATRIC" id="fig|1359155.3.peg.620"/>
<reference evidence="1 2" key="1">
    <citation type="submission" date="2015-01" db="EMBL/GenBank/DDBJ databases">
        <title>Genome Sequencing of Rickettsiales.</title>
        <authorList>
            <person name="Daugherty S.C."/>
            <person name="Su Q."/>
            <person name="Abolude K."/>
            <person name="Beier-Sexton M."/>
            <person name="Carlyon J.A."/>
            <person name="Carter R."/>
            <person name="Day N.P."/>
            <person name="Dumler S.J."/>
            <person name="Dyachenko V."/>
            <person name="Godinez A."/>
            <person name="Kurtti T.J."/>
            <person name="Lichay M."/>
            <person name="Mullins K.E."/>
            <person name="Ott S."/>
            <person name="Pappas-Brown V."/>
            <person name="Paris D.H."/>
            <person name="Patel P."/>
            <person name="Richards A.L."/>
            <person name="Sadzewicz L."/>
            <person name="Sears K."/>
            <person name="Seidman D."/>
            <person name="Sengamalay N."/>
            <person name="Stenos J."/>
            <person name="Tallon L.J."/>
            <person name="Vincent G."/>
            <person name="Fraser C.M."/>
            <person name="Munderloh U."/>
            <person name="Dunning-Hotopp J.C."/>
        </authorList>
    </citation>
    <scope>NUCLEOTIDE SEQUENCE [LARGE SCALE GENOMIC DNA]</scope>
    <source>
        <strain evidence="1 2">ApWI1</strain>
    </source>
</reference>
<proteinExistence type="predicted"/>
<accession>A0A0F3PVV2</accession>
<sequence length="57" mass="6326">MAMQAVCRSSGASYSVFQRVRLKYIAVAKDMIFLAVGATLTRKSTKRLYLGLGNLRL</sequence>
<evidence type="ECO:0000313" key="2">
    <source>
        <dbReference type="Proteomes" id="UP000033622"/>
    </source>
</evidence>
<comment type="caution">
    <text evidence="1">The sequence shown here is derived from an EMBL/GenBank/DDBJ whole genome shotgun (WGS) entry which is preliminary data.</text>
</comment>
<organism evidence="1 2">
    <name type="scientific">Anaplasma phagocytophilum str. ApWI1</name>
    <dbReference type="NCBI Taxonomy" id="1359155"/>
    <lineage>
        <taxon>Bacteria</taxon>
        <taxon>Pseudomonadati</taxon>
        <taxon>Pseudomonadota</taxon>
        <taxon>Alphaproteobacteria</taxon>
        <taxon>Rickettsiales</taxon>
        <taxon>Anaplasmataceae</taxon>
        <taxon>Anaplasma</taxon>
        <taxon>phagocytophilum group</taxon>
    </lineage>
</organism>
<name>A0A0F3PVV2_ANAPH</name>
<gene>
    <name evidence="1" type="ORF">APHWI1_0612</name>
</gene>